<keyword evidence="1" id="KW-0472">Membrane</keyword>
<proteinExistence type="predicted"/>
<organism evidence="3 4">
    <name type="scientific">Acetobacter tropicalis</name>
    <dbReference type="NCBI Taxonomy" id="104102"/>
    <lineage>
        <taxon>Bacteria</taxon>
        <taxon>Pseudomonadati</taxon>
        <taxon>Pseudomonadota</taxon>
        <taxon>Alphaproteobacteria</taxon>
        <taxon>Acetobacterales</taxon>
        <taxon>Acetobacteraceae</taxon>
        <taxon>Acetobacter</taxon>
    </lineage>
</organism>
<name>A0A094YPK9_9PROT</name>
<dbReference type="InterPro" id="IPR007896">
    <property type="entry name" value="BTP_bacteria"/>
</dbReference>
<dbReference type="RefSeq" id="WP_035379891.1">
    <property type="nucleotide sequence ID" value="NZ_JACAOJ010000007.1"/>
</dbReference>
<protein>
    <recommendedName>
        <fullName evidence="2">Chlorhexidine efflux transporter domain-containing protein</fullName>
    </recommendedName>
</protein>
<feature type="transmembrane region" description="Helical" evidence="1">
    <location>
        <begin position="49"/>
        <end position="67"/>
    </location>
</feature>
<dbReference type="Proteomes" id="UP000029448">
    <property type="component" value="Unassembled WGS sequence"/>
</dbReference>
<sequence>MSTLDSAPAPLRSPSDRVRHALLFECVALALVIPVGAYLFGLHTEDMDFIGVGSAITATAWNYIYNLGFDHALRRLTGSARKSVGVRVLHTLLFEAGLQVVLLPAIAWYLRISIPQAFSMSFSLALFYLVYAFFFNIAYDWVFPVAVTRVPPSALPIASE</sequence>
<evidence type="ECO:0000259" key="2">
    <source>
        <dbReference type="Pfam" id="PF05232"/>
    </source>
</evidence>
<feature type="transmembrane region" description="Helical" evidence="1">
    <location>
        <begin position="88"/>
        <end position="110"/>
    </location>
</feature>
<keyword evidence="4" id="KW-1185">Reference proteome</keyword>
<keyword evidence="1" id="KW-0812">Transmembrane</keyword>
<keyword evidence="1" id="KW-1133">Transmembrane helix</keyword>
<evidence type="ECO:0000256" key="1">
    <source>
        <dbReference type="SAM" id="Phobius"/>
    </source>
</evidence>
<feature type="transmembrane region" description="Helical" evidence="1">
    <location>
        <begin position="21"/>
        <end position="43"/>
    </location>
</feature>
<comment type="caution">
    <text evidence="3">The sequence shown here is derived from an EMBL/GenBank/DDBJ whole genome shotgun (WGS) entry which is preliminary data.</text>
</comment>
<dbReference type="EMBL" id="JOKM01000062">
    <property type="protein sequence ID" value="KGB23277.1"/>
    <property type="molecule type" value="Genomic_DNA"/>
</dbReference>
<dbReference type="InterPro" id="IPR058208">
    <property type="entry name" value="PACE"/>
</dbReference>
<reference evidence="3 4" key="1">
    <citation type="submission" date="2014-06" db="EMBL/GenBank/DDBJ databases">
        <title>Functional and comparative genomic analyses of the Drosophila gut microbiota identify candidate symbiosis factors.</title>
        <authorList>
            <person name="Newell P.D."/>
            <person name="Chaston J.M."/>
            <person name="Douglas A.E."/>
        </authorList>
    </citation>
    <scope>NUCLEOTIDE SEQUENCE [LARGE SCALE GENOMIC DNA]</scope>
    <source>
        <strain evidence="3 4">DmCS_006</strain>
    </source>
</reference>
<gene>
    <name evidence="3" type="ORF">AtDm6_1712</name>
</gene>
<feature type="transmembrane region" description="Helical" evidence="1">
    <location>
        <begin position="116"/>
        <end position="139"/>
    </location>
</feature>
<dbReference type="AlphaFoldDB" id="A0A094YPK9"/>
<feature type="domain" description="Chlorhexidine efflux transporter" evidence="2">
    <location>
        <begin position="82"/>
        <end position="144"/>
    </location>
</feature>
<evidence type="ECO:0000313" key="4">
    <source>
        <dbReference type="Proteomes" id="UP000029448"/>
    </source>
</evidence>
<feature type="domain" description="Chlorhexidine efflux transporter" evidence="2">
    <location>
        <begin position="12"/>
        <end position="75"/>
    </location>
</feature>
<dbReference type="NCBIfam" id="NF033664">
    <property type="entry name" value="PACE_transport"/>
    <property type="match status" value="1"/>
</dbReference>
<accession>A0A094YPK9</accession>
<evidence type="ECO:0000313" key="3">
    <source>
        <dbReference type="EMBL" id="KGB23277.1"/>
    </source>
</evidence>
<dbReference type="PATRIC" id="fig|104102.7.peg.1692"/>
<dbReference type="Pfam" id="PF05232">
    <property type="entry name" value="BTP"/>
    <property type="match status" value="2"/>
</dbReference>
<dbReference type="STRING" id="104102.AtDm6_1712"/>
<dbReference type="GeneID" id="89477598"/>